<dbReference type="GO" id="GO:0005886">
    <property type="term" value="C:plasma membrane"/>
    <property type="evidence" value="ECO:0007669"/>
    <property type="project" value="UniProtKB-SubCell"/>
</dbReference>
<keyword evidence="5" id="KW-0997">Cell inner membrane</keyword>
<dbReference type="AlphaFoldDB" id="A0AA35UPE3"/>
<keyword evidence="7" id="KW-0653">Protein transport</keyword>
<reference evidence="13" key="1">
    <citation type="submission" date="2023-03" db="EMBL/GenBank/DDBJ databases">
        <authorList>
            <person name="Pearce D."/>
        </authorList>
    </citation>
    <scope>NUCLEOTIDE SEQUENCE</scope>
    <source>
        <strain evidence="13">Mc</strain>
    </source>
</reference>
<feature type="region of interest" description="Disordered" evidence="10">
    <location>
        <begin position="45"/>
        <end position="129"/>
    </location>
</feature>
<organism evidence="13 14">
    <name type="scientific">Methylococcus capsulatus</name>
    <dbReference type="NCBI Taxonomy" id="414"/>
    <lineage>
        <taxon>Bacteria</taxon>
        <taxon>Pseudomonadati</taxon>
        <taxon>Pseudomonadota</taxon>
        <taxon>Gammaproteobacteria</taxon>
        <taxon>Methylococcales</taxon>
        <taxon>Methylococcaceae</taxon>
        <taxon>Methylococcus</taxon>
    </lineage>
</organism>
<evidence type="ECO:0000256" key="2">
    <source>
        <dbReference type="ARBA" id="ARBA00006555"/>
    </source>
</evidence>
<accession>A0AA35UPE3</accession>
<keyword evidence="6 11" id="KW-0812">Transmembrane</keyword>
<evidence type="ECO:0000256" key="4">
    <source>
        <dbReference type="ARBA" id="ARBA00022475"/>
    </source>
</evidence>
<evidence type="ECO:0000259" key="12">
    <source>
        <dbReference type="PROSITE" id="PS52015"/>
    </source>
</evidence>
<proteinExistence type="inferred from homology"/>
<dbReference type="Proteomes" id="UP001158598">
    <property type="component" value="Chromosome"/>
</dbReference>
<dbReference type="GO" id="GO:0055085">
    <property type="term" value="P:transmembrane transport"/>
    <property type="evidence" value="ECO:0007669"/>
    <property type="project" value="InterPro"/>
</dbReference>
<keyword evidence="8 11" id="KW-1133">Transmembrane helix</keyword>
<dbReference type="NCBIfam" id="TIGR01352">
    <property type="entry name" value="tonB_Cterm"/>
    <property type="match status" value="1"/>
</dbReference>
<dbReference type="Gene3D" id="3.30.1150.10">
    <property type="match status" value="1"/>
</dbReference>
<sequence length="268" mass="28535">MNAATPGIPLRALGAASARCGAALIVNLALLLLIATLVRRQDFIEEPGPQPVPVDFVRLPPRPAESGPPPSQTRKTVTESPAESSPSDARPDSAKPSTPSAPRLSRAPAVSRSKPEPRMPGVAAPRLDIPARGTGVEFPAVAGTDSRLTAPPAQWNLRKMPAAPGDLASGAEGAGGGGNPLIVLFRVVPEYPEVARRRGIEGWVRLEVRVTAAGLLGDARVVAASPRDTFDEAALEAIRHWRFKPAFREGRAVEQRAMLTMEFRLKRR</sequence>
<dbReference type="InterPro" id="IPR006260">
    <property type="entry name" value="TonB/TolA_C"/>
</dbReference>
<feature type="compositionally biased region" description="Polar residues" evidence="10">
    <location>
        <begin position="72"/>
        <end position="87"/>
    </location>
</feature>
<comment type="similarity">
    <text evidence="2">Belongs to the TonB family.</text>
</comment>
<evidence type="ECO:0000256" key="9">
    <source>
        <dbReference type="ARBA" id="ARBA00023136"/>
    </source>
</evidence>
<protein>
    <submittedName>
        <fullName evidence="13">Periplasmic protein TonB</fullName>
    </submittedName>
</protein>
<evidence type="ECO:0000313" key="13">
    <source>
        <dbReference type="EMBL" id="CAI8766071.1"/>
    </source>
</evidence>
<evidence type="ECO:0000256" key="11">
    <source>
        <dbReference type="SAM" id="Phobius"/>
    </source>
</evidence>
<dbReference type="InterPro" id="IPR037682">
    <property type="entry name" value="TonB_C"/>
</dbReference>
<keyword evidence="3" id="KW-0813">Transport</keyword>
<evidence type="ECO:0000256" key="7">
    <source>
        <dbReference type="ARBA" id="ARBA00022927"/>
    </source>
</evidence>
<evidence type="ECO:0000313" key="14">
    <source>
        <dbReference type="Proteomes" id="UP001158598"/>
    </source>
</evidence>
<feature type="domain" description="TonB C-terminal" evidence="12">
    <location>
        <begin position="176"/>
        <end position="268"/>
    </location>
</feature>
<feature type="transmembrane region" description="Helical" evidence="11">
    <location>
        <begin position="16"/>
        <end position="38"/>
    </location>
</feature>
<evidence type="ECO:0000256" key="3">
    <source>
        <dbReference type="ARBA" id="ARBA00022448"/>
    </source>
</evidence>
<dbReference type="GO" id="GO:0015031">
    <property type="term" value="P:protein transport"/>
    <property type="evidence" value="ECO:0007669"/>
    <property type="project" value="UniProtKB-KW"/>
</dbReference>
<evidence type="ECO:0000256" key="10">
    <source>
        <dbReference type="SAM" id="MobiDB-lite"/>
    </source>
</evidence>
<comment type="subcellular location">
    <subcellularLocation>
        <location evidence="1">Cell inner membrane</location>
        <topology evidence="1">Single-pass membrane protein</topology>
        <orientation evidence="1">Periplasmic side</orientation>
    </subcellularLocation>
</comment>
<dbReference type="RefSeq" id="WP_282213579.1">
    <property type="nucleotide sequence ID" value="NZ_OX458332.1"/>
</dbReference>
<feature type="compositionally biased region" description="Pro residues" evidence="10">
    <location>
        <begin position="60"/>
        <end position="71"/>
    </location>
</feature>
<dbReference type="PANTHER" id="PTHR33446">
    <property type="entry name" value="PROTEIN TONB-RELATED"/>
    <property type="match status" value="1"/>
</dbReference>
<name>A0AA35UPE3_METCP</name>
<gene>
    <name evidence="13" type="ORF">MCNOR_0927</name>
</gene>
<dbReference type="EMBL" id="OX458332">
    <property type="protein sequence ID" value="CAI8766071.1"/>
    <property type="molecule type" value="Genomic_DNA"/>
</dbReference>
<evidence type="ECO:0000256" key="8">
    <source>
        <dbReference type="ARBA" id="ARBA00022989"/>
    </source>
</evidence>
<keyword evidence="4" id="KW-1003">Cell membrane</keyword>
<dbReference type="InterPro" id="IPR051045">
    <property type="entry name" value="TonB-dependent_transducer"/>
</dbReference>
<dbReference type="PROSITE" id="PS52015">
    <property type="entry name" value="TONB_CTD"/>
    <property type="match status" value="1"/>
</dbReference>
<evidence type="ECO:0000256" key="6">
    <source>
        <dbReference type="ARBA" id="ARBA00022692"/>
    </source>
</evidence>
<dbReference type="SUPFAM" id="SSF74653">
    <property type="entry name" value="TolA/TonB C-terminal domain"/>
    <property type="match status" value="1"/>
</dbReference>
<keyword evidence="9 11" id="KW-0472">Membrane</keyword>
<evidence type="ECO:0000256" key="1">
    <source>
        <dbReference type="ARBA" id="ARBA00004383"/>
    </source>
</evidence>
<evidence type="ECO:0000256" key="5">
    <source>
        <dbReference type="ARBA" id="ARBA00022519"/>
    </source>
</evidence>
<dbReference type="Pfam" id="PF03544">
    <property type="entry name" value="TonB_C"/>
    <property type="match status" value="1"/>
</dbReference>